<evidence type="ECO:0000313" key="7">
    <source>
        <dbReference type="EMBL" id="QGG46788.1"/>
    </source>
</evidence>
<dbReference type="InterPro" id="IPR032781">
    <property type="entry name" value="ABC_tran_Xtn"/>
</dbReference>
<feature type="domain" description="ABC transporter" evidence="6">
    <location>
        <begin position="358"/>
        <end position="577"/>
    </location>
</feature>
<dbReference type="Pfam" id="PF16326">
    <property type="entry name" value="ABC_tran_CTD"/>
    <property type="match status" value="1"/>
</dbReference>
<reference evidence="8" key="1">
    <citation type="submission" date="2019-11" db="EMBL/GenBank/DDBJ databases">
        <title>Genome sequence of Heliorestis convoluta strain HH, an alkaliphilic and minimalistic phototrophic bacterium from a soda lake in Egypt.</title>
        <authorList>
            <person name="Dewey E.D."/>
            <person name="Stokes L.M."/>
            <person name="Burchell B.M."/>
            <person name="Shaffer K.N."/>
            <person name="Huntington A.M."/>
            <person name="Baker J.M."/>
            <person name="Nadendla S."/>
            <person name="Giglio M.G."/>
            <person name="Touchman J.W."/>
            <person name="Blankenship R.E."/>
            <person name="Madigan M.T."/>
            <person name="Sattley W.M."/>
        </authorList>
    </citation>
    <scope>NUCLEOTIDE SEQUENCE [LARGE SCALE GENOMIC DNA]</scope>
    <source>
        <strain evidence="8">HH</strain>
    </source>
</reference>
<evidence type="ECO:0000313" key="8">
    <source>
        <dbReference type="Proteomes" id="UP000366051"/>
    </source>
</evidence>
<dbReference type="Proteomes" id="UP000366051">
    <property type="component" value="Chromosome"/>
</dbReference>
<dbReference type="AlphaFoldDB" id="A0A5Q2MWJ7"/>
<keyword evidence="4" id="KW-0175">Coiled coil</keyword>
<feature type="domain" description="ABC transporter" evidence="6">
    <location>
        <begin position="43"/>
        <end position="294"/>
    </location>
</feature>
<dbReference type="Gene3D" id="1.10.287.380">
    <property type="entry name" value="Valyl-tRNA synthetase, C-terminal domain"/>
    <property type="match status" value="1"/>
</dbReference>
<evidence type="ECO:0000259" key="6">
    <source>
        <dbReference type="PROSITE" id="PS50893"/>
    </source>
</evidence>
<evidence type="ECO:0000256" key="2">
    <source>
        <dbReference type="ARBA" id="ARBA00022741"/>
    </source>
</evidence>
<dbReference type="Pfam" id="PF00005">
    <property type="entry name" value="ABC_tran"/>
    <property type="match status" value="2"/>
</dbReference>
<feature type="region of interest" description="Disordered" evidence="5">
    <location>
        <begin position="570"/>
        <end position="608"/>
    </location>
</feature>
<dbReference type="PROSITE" id="PS00211">
    <property type="entry name" value="ABC_TRANSPORTER_1"/>
    <property type="match status" value="1"/>
</dbReference>
<dbReference type="InterPro" id="IPR032524">
    <property type="entry name" value="ABC_tran_C"/>
</dbReference>
<sequence>MCAFLLDKKKNSLRGIIEKRLGWIEKSVPSPYSKGIEKKMHILSMEDISKTYGEKVLFDSVSLGINGGEKIGLIGVNGTGKSTFLKIMARLEQPDQGKITIGNGLTIEYLPQDPLFDEKVTVLEQVFKGTSPIMALLRQYEKTLEKANQPTYDEKVNEELLGLQAKMDELGAWQVESDAKAILNKLGITQYDVPIKTLSGGQRKRVALASALISPADLLILDEPTNHIDNETVAWLEQYLNKRKGALVMITHDRYFLDRVVNRIVEVHNGKLYAYKGNYSTFLELKAAREEQEIASEKKRQNLYRQELAWIRRGAKARTTKQKARIDRFQILQEAKQDIVSEKIDISVGSTRLGKKVIEIKDLCKAYGDRKLIDHFSYLIGRDDRIGIIGANGTGKSTLLNMIAGRTSPDQGTIEVGETVKIGYFSQENSHMKDSMRVIEYIKEEAEFLPTADGTLLSASKMLERFLFSSTAQWTPIAKLSGGEKRRLYLLRVLMSAPNVLLFDEPTNDLDIQTLTILEDYLDDFPGAVITVSHDRYFLDRVAEKIFSFEGKGKIKYFVGNYSEYQERQKVEEKKETQEQSQKESTHSASRSAEQKSDHKKGYQKKEKPLKLTLKEQMEYEQMDERIAEKEAEIEKVSSEINEAGSNYVLLQELTAKQESLEQELESLMERWMYLAEIAEAMKKGR</sequence>
<dbReference type="Gene3D" id="3.40.50.300">
    <property type="entry name" value="P-loop containing nucleotide triphosphate hydrolases"/>
    <property type="match status" value="2"/>
</dbReference>
<dbReference type="SUPFAM" id="SSF52540">
    <property type="entry name" value="P-loop containing nucleoside triphosphate hydrolases"/>
    <property type="match status" value="2"/>
</dbReference>
<dbReference type="InterPro" id="IPR003593">
    <property type="entry name" value="AAA+_ATPase"/>
</dbReference>
<dbReference type="InterPro" id="IPR037118">
    <property type="entry name" value="Val-tRNA_synth_C_sf"/>
</dbReference>
<dbReference type="GO" id="GO:0016887">
    <property type="term" value="F:ATP hydrolysis activity"/>
    <property type="evidence" value="ECO:0007669"/>
    <property type="project" value="InterPro"/>
</dbReference>
<accession>A0A5Q2MWJ7</accession>
<evidence type="ECO:0000256" key="1">
    <source>
        <dbReference type="ARBA" id="ARBA00022737"/>
    </source>
</evidence>
<organism evidence="7 8">
    <name type="scientific">Heliorestis convoluta</name>
    <dbReference type="NCBI Taxonomy" id="356322"/>
    <lineage>
        <taxon>Bacteria</taxon>
        <taxon>Bacillati</taxon>
        <taxon>Bacillota</taxon>
        <taxon>Clostridia</taxon>
        <taxon>Eubacteriales</taxon>
        <taxon>Heliobacteriaceae</taxon>
        <taxon>Heliorestis</taxon>
    </lineage>
</organism>
<dbReference type="InterPro" id="IPR051309">
    <property type="entry name" value="ABCF_ATPase"/>
</dbReference>
<feature type="compositionally biased region" description="Basic and acidic residues" evidence="5">
    <location>
        <begin position="593"/>
        <end position="608"/>
    </location>
</feature>
<keyword evidence="1" id="KW-0677">Repeat</keyword>
<evidence type="ECO:0000256" key="3">
    <source>
        <dbReference type="ARBA" id="ARBA00022840"/>
    </source>
</evidence>
<dbReference type="PROSITE" id="PS50893">
    <property type="entry name" value="ABC_TRANSPORTER_2"/>
    <property type="match status" value="2"/>
</dbReference>
<keyword evidence="3 7" id="KW-0067">ATP-binding</keyword>
<gene>
    <name evidence="7" type="ORF">FTV88_0609</name>
</gene>
<feature type="coiled-coil region" evidence="4">
    <location>
        <begin position="620"/>
        <end position="671"/>
    </location>
</feature>
<dbReference type="InterPro" id="IPR017871">
    <property type="entry name" value="ABC_transporter-like_CS"/>
</dbReference>
<dbReference type="KEGG" id="hcv:FTV88_0609"/>
<dbReference type="GO" id="GO:0005524">
    <property type="term" value="F:ATP binding"/>
    <property type="evidence" value="ECO:0007669"/>
    <property type="project" value="UniProtKB-KW"/>
</dbReference>
<name>A0A5Q2MWJ7_9FIRM</name>
<dbReference type="CDD" id="cd03221">
    <property type="entry name" value="ABCF_EF-3"/>
    <property type="match status" value="2"/>
</dbReference>
<protein>
    <submittedName>
        <fullName evidence="7">Heme ABC exporter, ATP-binding protein CcmA</fullName>
    </submittedName>
</protein>
<dbReference type="FunFam" id="3.40.50.300:FF:000309">
    <property type="entry name" value="ABC transporter ATP-binding protein"/>
    <property type="match status" value="1"/>
</dbReference>
<dbReference type="PANTHER" id="PTHR42855:SF1">
    <property type="entry name" value="ABC TRANSPORTER DOMAIN-CONTAINING PROTEIN"/>
    <property type="match status" value="1"/>
</dbReference>
<dbReference type="GO" id="GO:0003677">
    <property type="term" value="F:DNA binding"/>
    <property type="evidence" value="ECO:0007669"/>
    <property type="project" value="InterPro"/>
</dbReference>
<dbReference type="InterPro" id="IPR027417">
    <property type="entry name" value="P-loop_NTPase"/>
</dbReference>
<keyword evidence="8" id="KW-1185">Reference proteome</keyword>
<evidence type="ECO:0000256" key="5">
    <source>
        <dbReference type="SAM" id="MobiDB-lite"/>
    </source>
</evidence>
<dbReference type="EMBL" id="CP045875">
    <property type="protein sequence ID" value="QGG46788.1"/>
    <property type="molecule type" value="Genomic_DNA"/>
</dbReference>
<dbReference type="SMART" id="SM00382">
    <property type="entry name" value="AAA"/>
    <property type="match status" value="2"/>
</dbReference>
<keyword evidence="2" id="KW-0547">Nucleotide-binding</keyword>
<evidence type="ECO:0000256" key="4">
    <source>
        <dbReference type="SAM" id="Coils"/>
    </source>
</evidence>
<feature type="compositionally biased region" description="Basic and acidic residues" evidence="5">
    <location>
        <begin position="570"/>
        <end position="586"/>
    </location>
</feature>
<dbReference type="Pfam" id="PF12848">
    <property type="entry name" value="ABC_tran_Xtn"/>
    <property type="match status" value="1"/>
</dbReference>
<proteinExistence type="predicted"/>
<dbReference type="PANTHER" id="PTHR42855">
    <property type="entry name" value="ABC TRANSPORTER ATP-BINDING SUBUNIT"/>
    <property type="match status" value="1"/>
</dbReference>
<dbReference type="InterPro" id="IPR003439">
    <property type="entry name" value="ABC_transporter-like_ATP-bd"/>
</dbReference>
<dbReference type="FunFam" id="3.40.50.300:FF:000011">
    <property type="entry name" value="Putative ABC transporter ATP-binding component"/>
    <property type="match status" value="1"/>
</dbReference>